<dbReference type="Pfam" id="PF12796">
    <property type="entry name" value="Ank_2"/>
    <property type="match status" value="3"/>
</dbReference>
<keyword evidence="1" id="KW-0677">Repeat</keyword>
<dbReference type="InterPro" id="IPR036770">
    <property type="entry name" value="Ankyrin_rpt-contain_sf"/>
</dbReference>
<feature type="repeat" description="ANK" evidence="3">
    <location>
        <begin position="883"/>
        <end position="915"/>
    </location>
</feature>
<dbReference type="PROSITE" id="PS50088">
    <property type="entry name" value="ANK_REPEAT"/>
    <property type="match status" value="6"/>
</dbReference>
<proteinExistence type="predicted"/>
<keyword evidence="5" id="KW-1185">Reference proteome</keyword>
<feature type="repeat" description="ANK" evidence="3">
    <location>
        <begin position="1270"/>
        <end position="1302"/>
    </location>
</feature>
<dbReference type="SUPFAM" id="SSF48403">
    <property type="entry name" value="Ankyrin repeat"/>
    <property type="match status" value="4"/>
</dbReference>
<dbReference type="InterPro" id="IPR051165">
    <property type="entry name" value="Multifunctional_ANK_Repeat"/>
</dbReference>
<dbReference type="InterPro" id="IPR002110">
    <property type="entry name" value="Ankyrin_rpt"/>
</dbReference>
<dbReference type="EMBL" id="JAHCVI010000003">
    <property type="protein sequence ID" value="KAG7287290.1"/>
    <property type="molecule type" value="Genomic_DNA"/>
</dbReference>
<reference evidence="4" key="1">
    <citation type="submission" date="2023-02" db="EMBL/GenBank/DDBJ databases">
        <authorList>
            <person name="Palmer J.M."/>
        </authorList>
    </citation>
    <scope>NUCLEOTIDE SEQUENCE</scope>
    <source>
        <strain evidence="4">FW57</strain>
    </source>
</reference>
<keyword evidence="2 3" id="KW-0040">ANK repeat</keyword>
<comment type="caution">
    <text evidence="4">The sequence shown here is derived from an EMBL/GenBank/DDBJ whole genome shotgun (WGS) entry which is preliminary data.</text>
</comment>
<name>A0AAD4ETY3_9PEZI</name>
<evidence type="ECO:0000313" key="5">
    <source>
        <dbReference type="Proteomes" id="UP001197093"/>
    </source>
</evidence>
<dbReference type="PROSITE" id="PS50297">
    <property type="entry name" value="ANK_REP_REGION"/>
    <property type="match status" value="6"/>
</dbReference>
<evidence type="ECO:0000256" key="2">
    <source>
        <dbReference type="ARBA" id="ARBA00023043"/>
    </source>
</evidence>
<dbReference type="PANTHER" id="PTHR24123:SF33">
    <property type="entry name" value="PROTEIN HOS4"/>
    <property type="match status" value="1"/>
</dbReference>
<dbReference type="Gene3D" id="1.25.40.20">
    <property type="entry name" value="Ankyrin repeat-containing domain"/>
    <property type="match status" value="6"/>
</dbReference>
<protein>
    <submittedName>
        <fullName evidence="4">Uncharacterized protein</fullName>
    </submittedName>
</protein>
<evidence type="ECO:0000256" key="1">
    <source>
        <dbReference type="ARBA" id="ARBA00022737"/>
    </source>
</evidence>
<sequence>MDPTNAHDEGLVMIDKDDVSNDKEDVSNYTTLTIQDVKSARALVRRACEPLLEIHPDETVSVVDHSLTESLLGSTQPAATGTTNNTFPILMPGPAHEQLALCCIRYLQSSGCLDSSEASQVSRTDRDLLHTCCSAELQQKKALRVEFPFAEYACENWATHAARSFQAGPASAALISTLDEFLAEKSRLEAWLRMSWRRREAADVTASHIAARYGLTPYLQHLLDLGRDDTTAILGCMTSGLETPLSLAAEAGHADTVKLLIAAGADLHAEDAGGYHPIHRAAEHNHAGVVAALLGAGVDPLTEMTYKERGLSWGGDRKVWKFTPLRIACREGHVAVVEALLPSLQDMGVVQQALAWAARAGQGKLVKRLLQHPGIEVNATVGGNTALFNACRRADVESIEALVSAGADASILCLGADDMFDNDCRRLHRHDGPISPLEVFCSSWDNTDDGPVLGGGGLERALELLLRAGADLHRRDAAYKTPLHYAAGRPTRVRLLLRAEADPNAETSDGGTLLHMRHDYGDAGWEVIKLLVEEGKADINKRRRSDGKTPVMAMDWDGPLDTCLRFIKAYGPDCTIADDAGDTPLHMAAKLRYRQEQGEAIDVILAAGARADQRNRKGETALHVASKSAVERLVRQGGADVEARDYDGATPLMRSVYVPLEYRRGLMDRLLGVGARLDATDFAGRTIVHEMASCLSRRESDSDYEYDLEDLEHLLSLGADVSRVDHGGNTVLHELTLKCDHPRYGADNRVAAFECLIRRGVDANAVNHDGQTVLHRFGGHSRDLNPLLVGAAVAACHKETIDLPDHKGWRPIHFAASASKHTVARLMSAGADISAPTYDGRTPLHLAASAGKSNILGMLITEITEAARYRDAAVAIIDGEDKEGHTPLYYACRSGHPESVAVLLDAGAEVKRHSGRLLMACSEFEQADRLRTKAAKESGDKYERVVEAQTFHQIGGTERMPHFHTRLEEILALLVAHGLDHSATTDAQGRTHLQIAFDAVSGSDLDHTVRCLSGLGLEAKREAADDTFTIRWAEIRREAAAQAFDEAGAVALAAGDRKRQESLLVQLLGMREFDLVEAAVKTRGWSPCAPSQDGLTLLHALVALGHASLLARVATPGLVRRIDDAAWRQEQGDLIRQANPRWRGAVEPLVLAACQRAAPNMSVLRFLVDEMGASVDAGYLAGAPEPPGGYASEAGDSPLHVLAHGQEWWQAYQALPYLLSRQADVERRDRKGMTPLQNTVANRWRAGLFQKDAVKVLAAAGADVNAVTADGKSCLCLAASSGDAGLVELLITLGARVTVEAVLAAVESAQSGYLTNPLAAVGVLEALLSAPETPGQASSPASQPRGQLPGFLQQHRGTAVLHRAATLVPDWLKEEAGRESRKACAEMVSLLLARGADPFGTLAVSELADEMRVAAAASNPELAASYYPLTVLHDVLLFNGTIEPFLQLPTLNLEHRNKTGYTLLLAACTRLGTFRRNITCPGSPPQPLIIHLIHRGANPSATDIHGCNALHAALSTAPPSGSRLSNQDPTGFTSIIRSLLSTPAATKTPNLMLNTPSETGATPLHLALITTPYLFSPTHPPAPARTEAERLAAAEELITTLLDAGADPAHVNPLSGDTALHLVSRTVARDRLVGAALLERFAGLLGPGSMEVRNGAGETVVFGLVKTGGFGERVWAADGFDEEGEGVWRVLLAQGVDFGVRDGEGRGLLHVVAERQEWAGVFERLVRGEAGLDVMAVDGKGRTAFDVAAASGNQAVLKMFAREEGGTQQGAI</sequence>
<organism evidence="4 5">
    <name type="scientific">Staphylotrichum longicolle</name>
    <dbReference type="NCBI Taxonomy" id="669026"/>
    <lineage>
        <taxon>Eukaryota</taxon>
        <taxon>Fungi</taxon>
        <taxon>Dikarya</taxon>
        <taxon>Ascomycota</taxon>
        <taxon>Pezizomycotina</taxon>
        <taxon>Sordariomycetes</taxon>
        <taxon>Sordariomycetidae</taxon>
        <taxon>Sordariales</taxon>
        <taxon>Chaetomiaceae</taxon>
        <taxon>Staphylotrichum</taxon>
    </lineage>
</organism>
<evidence type="ECO:0000313" key="4">
    <source>
        <dbReference type="EMBL" id="KAG7287290.1"/>
    </source>
</evidence>
<accession>A0AAD4ETY3</accession>
<feature type="repeat" description="ANK" evidence="3">
    <location>
        <begin position="580"/>
        <end position="616"/>
    </location>
</feature>
<feature type="repeat" description="ANK" evidence="3">
    <location>
        <begin position="273"/>
        <end position="299"/>
    </location>
</feature>
<dbReference type="SMART" id="SM00248">
    <property type="entry name" value="ANK"/>
    <property type="match status" value="22"/>
</dbReference>
<evidence type="ECO:0000256" key="3">
    <source>
        <dbReference type="PROSITE-ProRule" id="PRU00023"/>
    </source>
</evidence>
<dbReference type="PRINTS" id="PR01415">
    <property type="entry name" value="ANKYRIN"/>
</dbReference>
<gene>
    <name evidence="4" type="ORF">NEMBOFW57_006798</name>
</gene>
<feature type="repeat" description="ANK" evidence="3">
    <location>
        <begin position="240"/>
        <end position="272"/>
    </location>
</feature>
<dbReference type="PANTHER" id="PTHR24123">
    <property type="entry name" value="ANKYRIN REPEAT-CONTAINING"/>
    <property type="match status" value="1"/>
</dbReference>
<dbReference type="Proteomes" id="UP001197093">
    <property type="component" value="Unassembled WGS sequence"/>
</dbReference>
<dbReference type="Pfam" id="PF00023">
    <property type="entry name" value="Ank"/>
    <property type="match status" value="2"/>
</dbReference>
<feature type="repeat" description="ANK" evidence="3">
    <location>
        <begin position="839"/>
        <end position="860"/>
    </location>
</feature>